<dbReference type="NCBIfam" id="TIGR00479">
    <property type="entry name" value="rumA"/>
    <property type="match status" value="1"/>
</dbReference>
<keyword evidence="2 4" id="KW-0808">Transferase</keyword>
<dbReference type="InterPro" id="IPR030391">
    <property type="entry name" value="MeTrfase_TrmA_CS"/>
</dbReference>
<dbReference type="PANTHER" id="PTHR11061">
    <property type="entry name" value="RNA M5U METHYLTRANSFERASE"/>
    <property type="match status" value="1"/>
</dbReference>
<comment type="similarity">
    <text evidence="4">Belongs to the class I-like SAM-binding methyltransferase superfamily. RNA M5U methyltransferase family.</text>
</comment>
<name>A0A1I7H8T4_9FIRM</name>
<evidence type="ECO:0000313" key="6">
    <source>
        <dbReference type="EMBL" id="SFU57060.1"/>
    </source>
</evidence>
<dbReference type="PANTHER" id="PTHR11061:SF30">
    <property type="entry name" value="TRNA (URACIL(54)-C(5))-METHYLTRANSFERASE"/>
    <property type="match status" value="1"/>
</dbReference>
<evidence type="ECO:0000256" key="4">
    <source>
        <dbReference type="PROSITE-ProRule" id="PRU01024"/>
    </source>
</evidence>
<protein>
    <submittedName>
        <fullName evidence="6">23S rRNA m(5)U-1939 methyltransferase</fullName>
    </submittedName>
</protein>
<dbReference type="PROSITE" id="PS51687">
    <property type="entry name" value="SAM_MT_RNA_M5U"/>
    <property type="match status" value="1"/>
</dbReference>
<dbReference type="InterPro" id="IPR030390">
    <property type="entry name" value="MeTrfase_TrmA_AS"/>
</dbReference>
<feature type="active site" description="Nucleophile" evidence="4">
    <location>
        <position position="435"/>
    </location>
</feature>
<evidence type="ECO:0000256" key="1">
    <source>
        <dbReference type="ARBA" id="ARBA00022603"/>
    </source>
</evidence>
<feature type="binding site" evidence="4">
    <location>
        <position position="408"/>
    </location>
    <ligand>
        <name>S-adenosyl-L-methionine</name>
        <dbReference type="ChEBI" id="CHEBI:59789"/>
    </ligand>
</feature>
<feature type="active site" evidence="5">
    <location>
        <position position="435"/>
    </location>
</feature>
<keyword evidence="7" id="KW-1185">Reference proteome</keyword>
<dbReference type="PROSITE" id="PS01230">
    <property type="entry name" value="TRMA_1"/>
    <property type="match status" value="1"/>
</dbReference>
<organism evidence="6 7">
    <name type="scientific">Eubacterium pyruvativorans</name>
    <dbReference type="NCBI Taxonomy" id="155865"/>
    <lineage>
        <taxon>Bacteria</taxon>
        <taxon>Bacillati</taxon>
        <taxon>Bacillota</taxon>
        <taxon>Clostridia</taxon>
        <taxon>Eubacteriales</taxon>
        <taxon>Eubacteriaceae</taxon>
        <taxon>Eubacterium</taxon>
    </lineage>
</organism>
<proteinExistence type="inferred from homology"/>
<feature type="binding site" evidence="4">
    <location>
        <position position="341"/>
    </location>
    <ligand>
        <name>S-adenosyl-L-methionine</name>
        <dbReference type="ChEBI" id="CHEBI:59789"/>
    </ligand>
</feature>
<reference evidence="6 7" key="1">
    <citation type="submission" date="2016-10" db="EMBL/GenBank/DDBJ databases">
        <authorList>
            <person name="de Groot N.N."/>
        </authorList>
    </citation>
    <scope>NUCLEOTIDE SEQUENCE [LARGE SCALE GENOMIC DNA]</scope>
    <source>
        <strain evidence="6 7">KHGC13</strain>
    </source>
</reference>
<gene>
    <name evidence="6" type="ORF">SAMN05216508_11344</name>
</gene>
<dbReference type="AlphaFoldDB" id="A0A1I7H8T4"/>
<keyword evidence="3 4" id="KW-0949">S-adenosyl-L-methionine</keyword>
<evidence type="ECO:0000256" key="3">
    <source>
        <dbReference type="ARBA" id="ARBA00022691"/>
    </source>
</evidence>
<feature type="binding site" evidence="4">
    <location>
        <position position="317"/>
    </location>
    <ligand>
        <name>S-adenosyl-L-methionine</name>
        <dbReference type="ChEBI" id="CHEBI:59789"/>
    </ligand>
</feature>
<keyword evidence="1 4" id="KW-0489">Methyltransferase</keyword>
<accession>A0A1I7H8T4</accession>
<dbReference type="Gene3D" id="2.40.50.1070">
    <property type="match status" value="1"/>
</dbReference>
<dbReference type="Gene3D" id="2.40.50.140">
    <property type="entry name" value="Nucleic acid-binding proteins"/>
    <property type="match status" value="1"/>
</dbReference>
<dbReference type="Gene3D" id="3.40.50.150">
    <property type="entry name" value="Vaccinia Virus protein VP39"/>
    <property type="match status" value="1"/>
</dbReference>
<dbReference type="CDD" id="cd02440">
    <property type="entry name" value="AdoMet_MTases"/>
    <property type="match status" value="1"/>
</dbReference>
<feature type="binding site" evidence="4">
    <location>
        <position position="288"/>
    </location>
    <ligand>
        <name>S-adenosyl-L-methionine</name>
        <dbReference type="ChEBI" id="CHEBI:59789"/>
    </ligand>
</feature>
<dbReference type="InterPro" id="IPR012340">
    <property type="entry name" value="NA-bd_OB-fold"/>
</dbReference>
<dbReference type="PROSITE" id="PS01231">
    <property type="entry name" value="TRMA_2"/>
    <property type="match status" value="1"/>
</dbReference>
<dbReference type="Pfam" id="PF05958">
    <property type="entry name" value="tRNA_U5-meth_tr"/>
    <property type="match status" value="1"/>
</dbReference>
<dbReference type="InterPro" id="IPR029063">
    <property type="entry name" value="SAM-dependent_MTases_sf"/>
</dbReference>
<dbReference type="SUPFAM" id="SSF53335">
    <property type="entry name" value="S-adenosyl-L-methionine-dependent methyltransferases"/>
    <property type="match status" value="1"/>
</dbReference>
<dbReference type="GO" id="GO:0070041">
    <property type="term" value="F:rRNA (uridine-C5-)-methyltransferase activity"/>
    <property type="evidence" value="ECO:0007669"/>
    <property type="project" value="TreeGrafter"/>
</dbReference>
<dbReference type="EMBL" id="FPBT01000013">
    <property type="protein sequence ID" value="SFU57060.1"/>
    <property type="molecule type" value="Genomic_DNA"/>
</dbReference>
<evidence type="ECO:0000256" key="2">
    <source>
        <dbReference type="ARBA" id="ARBA00022679"/>
    </source>
</evidence>
<sequence>MTVFARPGRSGVMPLPGDRVRVIARKVKKHYAVSEILKLEEPSQDRIPEYCPYEGVCGGCPLGRLRYEKQLKLKRRHVTDVLTRIGGIPDPQVAPVISMAEETETRMEGVLPSSPLAYRNKAVMAVSGLRNGEPSVGYMRGRSHQVLDAGPVCRIQAPPAGAAAEALKAFMRSDHVTGWDSEKKTGLMRHMVVRTAAGTGEVMVILVIAGKGIPNGGKLVEMIDEAIYQLPPAPNGVTYSLESVFLSTNRGPLSQIYGEKVENLVGSMTITEEIGGVAFEISPLAFYQVNPAGMQKLYDQVFAFAGLSVGDTVLDLYCGVGSIGLWLNRIMDDQICVLGIESNEDAVRNANRNAVINHIVNARYVCGKAEDILPQLMGMLPEGQPEQDLTKYLGDHYHLGTVEAAVLDPPRAGCDERLLEAVCAAKPEKIVYVSCDPATMARDVKYLTARGYTFREAVPVDMFPQTGRVETVCLLSKGEISSKNVRIEFPMEEMDMSGFQFGATYEEIQNWVQKEYGFKVPTLYIAQIKRKCGLDIRDHYNISKKDDQIISQCPAEKEEAIMAALRHFHMIS</sequence>
<evidence type="ECO:0000256" key="5">
    <source>
        <dbReference type="PROSITE-ProRule" id="PRU10015"/>
    </source>
</evidence>
<evidence type="ECO:0000313" key="7">
    <source>
        <dbReference type="Proteomes" id="UP000198817"/>
    </source>
</evidence>
<dbReference type="InterPro" id="IPR010280">
    <property type="entry name" value="U5_MeTrfase_fam"/>
</dbReference>
<dbReference type="Proteomes" id="UP000198817">
    <property type="component" value="Unassembled WGS sequence"/>
</dbReference>
<dbReference type="GO" id="GO:0070475">
    <property type="term" value="P:rRNA base methylation"/>
    <property type="evidence" value="ECO:0007669"/>
    <property type="project" value="TreeGrafter"/>
</dbReference>
<dbReference type="STRING" id="155865.SAMN05216515_11444"/>